<evidence type="ECO:0000259" key="1">
    <source>
        <dbReference type="PROSITE" id="PS50011"/>
    </source>
</evidence>
<dbReference type="PROSITE" id="PS50011">
    <property type="entry name" value="PROTEIN_KINASE_DOM"/>
    <property type="match status" value="1"/>
</dbReference>
<organism evidence="2 3">
    <name type="scientific">Steinernema carpocapsae</name>
    <name type="common">Entomopathogenic nematode</name>
    <dbReference type="NCBI Taxonomy" id="34508"/>
    <lineage>
        <taxon>Eukaryota</taxon>
        <taxon>Metazoa</taxon>
        <taxon>Ecdysozoa</taxon>
        <taxon>Nematoda</taxon>
        <taxon>Chromadorea</taxon>
        <taxon>Rhabditida</taxon>
        <taxon>Tylenchina</taxon>
        <taxon>Panagrolaimomorpha</taxon>
        <taxon>Strongyloidoidea</taxon>
        <taxon>Steinernematidae</taxon>
        <taxon>Steinernema</taxon>
    </lineage>
</organism>
<name>A0A4V6A651_STECR</name>
<dbReference type="PROSITE" id="PS00109">
    <property type="entry name" value="PROTEIN_KINASE_TYR"/>
    <property type="match status" value="1"/>
</dbReference>
<protein>
    <recommendedName>
        <fullName evidence="1">Protein kinase domain-containing protein</fullName>
    </recommendedName>
</protein>
<evidence type="ECO:0000313" key="3">
    <source>
        <dbReference type="Proteomes" id="UP000298663"/>
    </source>
</evidence>
<dbReference type="GO" id="GO:0007165">
    <property type="term" value="P:signal transduction"/>
    <property type="evidence" value="ECO:0007669"/>
    <property type="project" value="TreeGrafter"/>
</dbReference>
<dbReference type="InterPro" id="IPR008266">
    <property type="entry name" value="Tyr_kinase_AS"/>
</dbReference>
<dbReference type="InterPro" id="IPR000719">
    <property type="entry name" value="Prot_kinase_dom"/>
</dbReference>
<reference evidence="2 3" key="2">
    <citation type="journal article" date="2019" name="G3 (Bethesda)">
        <title>Hybrid Assembly of the Genome of the Entomopathogenic Nematode Steinernema carpocapsae Identifies the X-Chromosome.</title>
        <authorList>
            <person name="Serra L."/>
            <person name="Macchietto M."/>
            <person name="Macias-Munoz A."/>
            <person name="McGill C.J."/>
            <person name="Rodriguez I.M."/>
            <person name="Rodriguez B."/>
            <person name="Murad R."/>
            <person name="Mortazavi A."/>
        </authorList>
    </citation>
    <scope>NUCLEOTIDE SEQUENCE [LARGE SCALE GENOMIC DNA]</scope>
    <source>
        <strain evidence="2 3">ALL</strain>
    </source>
</reference>
<reference evidence="2 3" key="1">
    <citation type="journal article" date="2015" name="Genome Biol.">
        <title>Comparative genomics of Steinernema reveals deeply conserved gene regulatory networks.</title>
        <authorList>
            <person name="Dillman A.R."/>
            <person name="Macchietto M."/>
            <person name="Porter C.F."/>
            <person name="Rogers A."/>
            <person name="Williams B."/>
            <person name="Antoshechkin I."/>
            <person name="Lee M.M."/>
            <person name="Goodwin Z."/>
            <person name="Lu X."/>
            <person name="Lewis E.E."/>
            <person name="Goodrich-Blair H."/>
            <person name="Stock S.P."/>
            <person name="Adams B.J."/>
            <person name="Sternberg P.W."/>
            <person name="Mortazavi A."/>
        </authorList>
    </citation>
    <scope>NUCLEOTIDE SEQUENCE [LARGE SCALE GENOMIC DNA]</scope>
    <source>
        <strain evidence="2 3">ALL</strain>
    </source>
</reference>
<dbReference type="GO" id="GO:0005524">
    <property type="term" value="F:ATP binding"/>
    <property type="evidence" value="ECO:0007669"/>
    <property type="project" value="InterPro"/>
</dbReference>
<dbReference type="InterPro" id="IPR011009">
    <property type="entry name" value="Kinase-like_dom_sf"/>
</dbReference>
<dbReference type="Proteomes" id="UP000298663">
    <property type="component" value="Unassembled WGS sequence"/>
</dbReference>
<dbReference type="OrthoDB" id="5973359at2759"/>
<proteinExistence type="predicted"/>
<gene>
    <name evidence="2" type="ORF">L596_007829</name>
</gene>
<feature type="domain" description="Protein kinase" evidence="1">
    <location>
        <begin position="1"/>
        <end position="294"/>
    </location>
</feature>
<dbReference type="AlphaFoldDB" id="A0A4V6A651"/>
<comment type="caution">
    <text evidence="2">The sequence shown here is derived from an EMBL/GenBank/DDBJ whole genome shotgun (WGS) entry which is preliminary data.</text>
</comment>
<dbReference type="Pfam" id="PF07714">
    <property type="entry name" value="PK_Tyr_Ser-Thr"/>
    <property type="match status" value="1"/>
</dbReference>
<dbReference type="Gene3D" id="1.10.510.10">
    <property type="entry name" value="Transferase(Phosphotransferase) domain 1"/>
    <property type="match status" value="1"/>
</dbReference>
<dbReference type="PANTHER" id="PTHR48011:SF4">
    <property type="entry name" value="MITOGEN-ACTIVATED PROTEIN KINASE KINASE KINASE 19"/>
    <property type="match status" value="1"/>
</dbReference>
<dbReference type="STRING" id="34508.A0A4V6A651"/>
<dbReference type="SUPFAM" id="SSF56112">
    <property type="entry name" value="Protein kinase-like (PK-like)"/>
    <property type="match status" value="1"/>
</dbReference>
<keyword evidence="3" id="KW-1185">Reference proteome</keyword>
<accession>A0A4V6A651</accession>
<dbReference type="InterPro" id="IPR001245">
    <property type="entry name" value="Ser-Thr/Tyr_kinase_cat_dom"/>
</dbReference>
<dbReference type="InterPro" id="IPR052751">
    <property type="entry name" value="Plant_MAPKKK"/>
</dbReference>
<dbReference type="GO" id="GO:0004672">
    <property type="term" value="F:protein kinase activity"/>
    <property type="evidence" value="ECO:0007669"/>
    <property type="project" value="InterPro"/>
</dbReference>
<dbReference type="EMBL" id="AZBU02000002">
    <property type="protein sequence ID" value="TKR93355.1"/>
    <property type="molecule type" value="Genomic_DNA"/>
</dbReference>
<evidence type="ECO:0000313" key="2">
    <source>
        <dbReference type="EMBL" id="TKR93355.1"/>
    </source>
</evidence>
<sequence length="294" mass="34814">MTTRRPVGSHIVIDGMIYSVVDLIVKDKQKNMSIFKVNDSTGAISVVKELKTGLRPLDDVDAENEFRRQLQISQMSPHVVKAYDRSIEEDPAKKKKKPRYLMRMEYAPRQCLRRYMEKKRPDGTIFVEPLPYRRAWIFYGQILCGLGKIHRLNVYHKDIALRNIFVFSDHTCKIGDFGVAWPATQEESRRDLTELNANERADLQDALDVLSYMLLGRSHKENRVEYNDFIRVETHGNYERFVRRYPDWAKNMPESFFWYIRSQSMPMDRSGRRPTRKVRAPFHYLVHKTFPYAE</sequence>
<dbReference type="PANTHER" id="PTHR48011">
    <property type="entry name" value="CCR4-NOT TRANSCRIPTIONAL COMPLEX SUBUNIT CAF120-RELATED"/>
    <property type="match status" value="1"/>
</dbReference>